<dbReference type="EMBL" id="CP019437">
    <property type="protein sequence ID" value="AQS47364.1"/>
    <property type="molecule type" value="Genomic_DNA"/>
</dbReference>
<dbReference type="Proteomes" id="UP000185622">
    <property type="component" value="Chromosome"/>
</dbReference>
<dbReference type="InterPro" id="IPR002364">
    <property type="entry name" value="Quin_OxRdtase/zeta-crystal_CS"/>
</dbReference>
<dbReference type="SMART" id="SM00829">
    <property type="entry name" value="PKS_ER"/>
    <property type="match status" value="1"/>
</dbReference>
<dbReference type="InterPro" id="IPR036291">
    <property type="entry name" value="NAD(P)-bd_dom_sf"/>
</dbReference>
<feature type="domain" description="Enoyl reductase (ER)" evidence="2">
    <location>
        <begin position="10"/>
        <end position="304"/>
    </location>
</feature>
<evidence type="ECO:0000313" key="3">
    <source>
        <dbReference type="EMBL" id="AQS47364.1"/>
    </source>
</evidence>
<dbReference type="InterPro" id="IPR013154">
    <property type="entry name" value="ADH-like_N"/>
</dbReference>
<accession>A0ABN4X861</accession>
<organism evidence="3 4">
    <name type="scientific">Thioclava nitratireducens</name>
    <dbReference type="NCBI Taxonomy" id="1915078"/>
    <lineage>
        <taxon>Bacteria</taxon>
        <taxon>Pseudomonadati</taxon>
        <taxon>Pseudomonadota</taxon>
        <taxon>Alphaproteobacteria</taxon>
        <taxon>Rhodobacterales</taxon>
        <taxon>Paracoccaceae</taxon>
        <taxon>Thioclava</taxon>
    </lineage>
</organism>
<dbReference type="SUPFAM" id="SSF51735">
    <property type="entry name" value="NAD(P)-binding Rossmann-fold domains"/>
    <property type="match status" value="1"/>
</dbReference>
<proteinExistence type="predicted"/>
<dbReference type="Gene3D" id="3.90.180.10">
    <property type="entry name" value="Medium-chain alcohol dehydrogenases, catalytic domain"/>
    <property type="match status" value="1"/>
</dbReference>
<protein>
    <submittedName>
        <fullName evidence="3">Zinc-binding dehydrogenase</fullName>
    </submittedName>
</protein>
<dbReference type="InterPro" id="IPR011032">
    <property type="entry name" value="GroES-like_sf"/>
</dbReference>
<dbReference type="Pfam" id="PF13602">
    <property type="entry name" value="ADH_zinc_N_2"/>
    <property type="match status" value="1"/>
</dbReference>
<sequence>MKAAIIRDYDTAIEIDDIAPPQLKEGSVLIAVHAASVNPIDYILQSGAMKENVPLEFPHVMGYDVSGEIVEVGPGVTDFKVGDAVFARPNQEDAGAIAQVARLKTDEIALKPAKLSHEEAASVPLAGLTAWQALMSKAKLKPGDKVLIHAGSGGVGTLAIQIAKHFGAHVATTCSPRNADLVRELGADIVIDYHSQAFDEELSDYDIVFDLLGGETLNRSFKVLKKGGKLVSIKGQDTDDLASKHGVEFEWFLMEPDGAMLSDLAKLLEDGAIRPVIDRVYPMSETREAYERLKDGHAVGKIVVTIDQT</sequence>
<dbReference type="InterPro" id="IPR020843">
    <property type="entry name" value="ER"/>
</dbReference>
<dbReference type="CDD" id="cd05289">
    <property type="entry name" value="MDR_like_2"/>
    <property type="match status" value="1"/>
</dbReference>
<dbReference type="Pfam" id="PF08240">
    <property type="entry name" value="ADH_N"/>
    <property type="match status" value="1"/>
</dbReference>
<name>A0ABN4X861_9RHOB</name>
<dbReference type="PROSITE" id="PS01162">
    <property type="entry name" value="QOR_ZETA_CRYSTAL"/>
    <property type="match status" value="1"/>
</dbReference>
<keyword evidence="1" id="KW-0560">Oxidoreductase</keyword>
<dbReference type="PANTHER" id="PTHR11695">
    <property type="entry name" value="ALCOHOL DEHYDROGENASE RELATED"/>
    <property type="match status" value="1"/>
</dbReference>
<evidence type="ECO:0000313" key="4">
    <source>
        <dbReference type="Proteomes" id="UP000185622"/>
    </source>
</evidence>
<gene>
    <name evidence="3" type="ORF">BMG03_05795</name>
</gene>
<dbReference type="SUPFAM" id="SSF50129">
    <property type="entry name" value="GroES-like"/>
    <property type="match status" value="1"/>
</dbReference>
<keyword evidence="4" id="KW-1185">Reference proteome</keyword>
<dbReference type="Gene3D" id="3.40.50.720">
    <property type="entry name" value="NAD(P)-binding Rossmann-like Domain"/>
    <property type="match status" value="1"/>
</dbReference>
<dbReference type="PANTHER" id="PTHR11695:SF294">
    <property type="entry name" value="RETICULON-4-INTERACTING PROTEIN 1, MITOCHONDRIAL"/>
    <property type="match status" value="1"/>
</dbReference>
<dbReference type="InterPro" id="IPR050700">
    <property type="entry name" value="YIM1/Zinc_Alcohol_DH_Fams"/>
</dbReference>
<reference evidence="3 4" key="1">
    <citation type="submission" date="2017-01" db="EMBL/GenBank/DDBJ databases">
        <title>The complete genome sequence of a sulfur-oxidizing marine bacterium Thioclava sp. 25B10_4T.</title>
        <authorList>
            <person name="Liu Y."/>
            <person name="Lai Q."/>
            <person name="Shao Z."/>
        </authorList>
    </citation>
    <scope>NUCLEOTIDE SEQUENCE [LARGE SCALE GENOMIC DNA]</scope>
    <source>
        <strain evidence="3 4">25B10_4</strain>
    </source>
</reference>
<evidence type="ECO:0000259" key="2">
    <source>
        <dbReference type="SMART" id="SM00829"/>
    </source>
</evidence>
<evidence type="ECO:0000256" key="1">
    <source>
        <dbReference type="ARBA" id="ARBA00023002"/>
    </source>
</evidence>
<dbReference type="RefSeq" id="WP_075776362.1">
    <property type="nucleotide sequence ID" value="NZ_CP019437.1"/>
</dbReference>